<feature type="compositionally biased region" description="Low complexity" evidence="5">
    <location>
        <begin position="11"/>
        <end position="24"/>
    </location>
</feature>
<evidence type="ECO:0000256" key="4">
    <source>
        <dbReference type="ARBA" id="ARBA00043897"/>
    </source>
</evidence>
<gene>
    <name evidence="6" type="ORF">Daesc_001202</name>
</gene>
<dbReference type="EMBL" id="JBANMG010000001">
    <property type="protein sequence ID" value="KAK6958403.1"/>
    <property type="molecule type" value="Genomic_DNA"/>
</dbReference>
<dbReference type="PANTHER" id="PTHR31859:SF1">
    <property type="entry name" value="TETRATRICOPEPTIDE REPEAT PROTEIN 39C"/>
    <property type="match status" value="1"/>
</dbReference>
<feature type="region of interest" description="Disordered" evidence="5">
    <location>
        <begin position="1"/>
        <end position="24"/>
    </location>
</feature>
<evidence type="ECO:0000313" key="7">
    <source>
        <dbReference type="Proteomes" id="UP001369815"/>
    </source>
</evidence>
<organism evidence="6 7">
    <name type="scientific">Daldinia eschscholtzii</name>
    <dbReference type="NCBI Taxonomy" id="292717"/>
    <lineage>
        <taxon>Eukaryota</taxon>
        <taxon>Fungi</taxon>
        <taxon>Dikarya</taxon>
        <taxon>Ascomycota</taxon>
        <taxon>Pezizomycotina</taxon>
        <taxon>Sordariomycetes</taxon>
        <taxon>Xylariomycetidae</taxon>
        <taxon>Xylariales</taxon>
        <taxon>Hypoxylaceae</taxon>
        <taxon>Daldinia</taxon>
    </lineage>
</organism>
<comment type="function">
    <text evidence="4">Inclusion body (IB) resident protein that interacts strongly with lipid droplet (LD) proteins. Involved in LD-mediated IB clearing after protein folding stress, probably by enabling access to the IBs of an LD-stored soluble sterol derivative that acts as a chaperone in inclusion clearing.</text>
</comment>
<evidence type="ECO:0000256" key="5">
    <source>
        <dbReference type="SAM" id="MobiDB-lite"/>
    </source>
</evidence>
<dbReference type="Proteomes" id="UP001369815">
    <property type="component" value="Unassembled WGS sequence"/>
</dbReference>
<protein>
    <recommendedName>
        <fullName evidence="2">Inclusion body clearance protein IML2</fullName>
    </recommendedName>
    <alternativeName>
        <fullName evidence="3">Inclusion body clearance protein iml2</fullName>
    </alternativeName>
</protein>
<sequence>MSRLGSWFRGSAPASSQASSPAPSLTDLRVREIASLEDALDATALIMNDDIDGAEERLRKGNSAFHLLGMGVCVFMRSILGFEKSVMAETINRLNDCEARALSEMKKAQKEADATGRAEDRIYPPGSEYALIIAYAQLMSAVVAVMNESLTEALKGFYKLRKAFVTLDGLIQAETAYLKRNGIHSGSSSDTDTDLEFVDADEAHPGAQTPLDYGGHLAKGVNAAEKELSQLSLNSNGTAKRSSTKRSSDVFTNLTDIFVHSGANMAYGVLLTILTLVPPAFSRLLSIIGFRGDRERGLQLLWQSSNFNNINGAVGSLVLLSYYHGLLSAADILPFENDNEKSATVGYPKAKCIALLGQMRARYPDSGLWRYEEGRVLANSKNLRGSLDILKSNTESKMRQVLAINNFEMALSSMFIHDYSDMRDNFLRCMEINDWSPTLYYYIAGIAEVEIYRNAFHGGAKESEIQLHKKKADELLRKGPTLAGKKRFLAKPMPFEQFVVRKMQKWEERSKALGVDLVDAIGPSPSEEMTYLWNGMKKMQPSELEFSNRVLSWDRLTAPEEARKKIEAELDEEAVRNVCRAAVARSLGNLDEARELLDSVLAMDRLSFKGPTKDDYALPAANYEMAVLAWVEVQKPELRRDNDRGDEKEWLREKVEECQAWLDKVANWGTFTLDARIGMRVQTGMDTLSWYKKHHGWASA</sequence>
<comment type="subunit">
    <text evidence="1">Interacts with lipid droplet proteins.</text>
</comment>
<comment type="caution">
    <text evidence="6">The sequence shown here is derived from an EMBL/GenBank/DDBJ whole genome shotgun (WGS) entry which is preliminary data.</text>
</comment>
<dbReference type="AlphaFoldDB" id="A0AAX6N135"/>
<evidence type="ECO:0000256" key="1">
    <source>
        <dbReference type="ARBA" id="ARBA00011408"/>
    </source>
</evidence>
<keyword evidence="7" id="KW-1185">Reference proteome</keyword>
<dbReference type="InterPro" id="IPR019412">
    <property type="entry name" value="IML2/TPR_39"/>
</dbReference>
<dbReference type="PANTHER" id="PTHR31859">
    <property type="entry name" value="TETRATRICOPEPTIDE REPEAT PROTEIN 39 FAMILY MEMBER"/>
    <property type="match status" value="1"/>
</dbReference>
<evidence type="ECO:0000256" key="3">
    <source>
        <dbReference type="ARBA" id="ARBA00019539"/>
    </source>
</evidence>
<dbReference type="GO" id="GO:0005829">
    <property type="term" value="C:cytosol"/>
    <property type="evidence" value="ECO:0007669"/>
    <property type="project" value="TreeGrafter"/>
</dbReference>
<evidence type="ECO:0000256" key="2">
    <source>
        <dbReference type="ARBA" id="ARBA00018424"/>
    </source>
</evidence>
<dbReference type="GO" id="GO:0005741">
    <property type="term" value="C:mitochondrial outer membrane"/>
    <property type="evidence" value="ECO:0007669"/>
    <property type="project" value="TreeGrafter"/>
</dbReference>
<reference evidence="6 7" key="1">
    <citation type="journal article" date="2024" name="Front Chem Biol">
        <title>Unveiling the potential of Daldinia eschscholtzii MFLUCC 19-0629 through bioactivity and bioinformatics studies for enhanced sustainable agriculture production.</title>
        <authorList>
            <person name="Brooks S."/>
            <person name="Weaver J.A."/>
            <person name="Klomchit A."/>
            <person name="Alharthi S.A."/>
            <person name="Onlamun T."/>
            <person name="Nurani R."/>
            <person name="Vong T.K."/>
            <person name="Alberti F."/>
            <person name="Greco C."/>
        </authorList>
    </citation>
    <scope>NUCLEOTIDE SEQUENCE [LARGE SCALE GENOMIC DNA]</scope>
    <source>
        <strain evidence="6">MFLUCC 19-0629</strain>
    </source>
</reference>
<accession>A0AAX6N135</accession>
<dbReference type="GO" id="GO:0005634">
    <property type="term" value="C:nucleus"/>
    <property type="evidence" value="ECO:0007669"/>
    <property type="project" value="TreeGrafter"/>
</dbReference>
<proteinExistence type="predicted"/>
<dbReference type="Pfam" id="PF10300">
    <property type="entry name" value="Iml2-TPR_39"/>
    <property type="match status" value="1"/>
</dbReference>
<evidence type="ECO:0000313" key="6">
    <source>
        <dbReference type="EMBL" id="KAK6958403.1"/>
    </source>
</evidence>
<name>A0AAX6N135_9PEZI</name>